<proteinExistence type="predicted"/>
<reference evidence="1" key="1">
    <citation type="submission" date="2019-08" db="EMBL/GenBank/DDBJ databases">
        <title>The genome of the North American firefly Photinus pyralis.</title>
        <authorList>
            <consortium name="Photinus pyralis genome working group"/>
            <person name="Fallon T.R."/>
            <person name="Sander Lower S.E."/>
            <person name="Weng J.-K."/>
        </authorList>
    </citation>
    <scope>NUCLEOTIDE SEQUENCE</scope>
    <source>
        <strain evidence="1">TRF0915ILg1</strain>
        <tissue evidence="1">Whole body</tissue>
    </source>
</reference>
<dbReference type="EMBL" id="VTPC01002091">
    <property type="protein sequence ID" value="KAF2900608.1"/>
    <property type="molecule type" value="Genomic_DNA"/>
</dbReference>
<keyword evidence="2" id="KW-1185">Reference proteome</keyword>
<dbReference type="InterPro" id="IPR012337">
    <property type="entry name" value="RNaseH-like_sf"/>
</dbReference>
<dbReference type="SUPFAM" id="SSF53098">
    <property type="entry name" value="Ribonuclease H-like"/>
    <property type="match status" value="1"/>
</dbReference>
<organism evidence="1 2">
    <name type="scientific">Ignelater luminosus</name>
    <name type="common">Cucubano</name>
    <name type="synonym">Pyrophorus luminosus</name>
    <dbReference type="NCBI Taxonomy" id="2038154"/>
    <lineage>
        <taxon>Eukaryota</taxon>
        <taxon>Metazoa</taxon>
        <taxon>Ecdysozoa</taxon>
        <taxon>Arthropoda</taxon>
        <taxon>Hexapoda</taxon>
        <taxon>Insecta</taxon>
        <taxon>Pterygota</taxon>
        <taxon>Neoptera</taxon>
        <taxon>Endopterygota</taxon>
        <taxon>Coleoptera</taxon>
        <taxon>Polyphaga</taxon>
        <taxon>Elateriformia</taxon>
        <taxon>Elateroidea</taxon>
        <taxon>Elateridae</taxon>
        <taxon>Agrypninae</taxon>
        <taxon>Pyrophorini</taxon>
        <taxon>Ignelater</taxon>
    </lineage>
</organism>
<dbReference type="Proteomes" id="UP000801492">
    <property type="component" value="Unassembled WGS sequence"/>
</dbReference>
<dbReference type="PANTHER" id="PTHR47501:SF5">
    <property type="entry name" value="HAT C-TERMINAL DIMERISATION DOMAIN-CONTAINING PROTEIN"/>
    <property type="match status" value="1"/>
</dbReference>
<comment type="caution">
    <text evidence="1">The sequence shown here is derived from an EMBL/GenBank/DDBJ whole genome shotgun (WGS) entry which is preliminary data.</text>
</comment>
<protein>
    <recommendedName>
        <fullName evidence="3">Transposase</fullName>
    </recommendedName>
</protein>
<sequence length="162" mass="18857">MDRFAAVKKIDDQYQNMIKIIKLQLSNCSFVCTTADIWSFMGVTCHWIDQDLKRHSVALSYRRFEETHFFDKIGERLDEINKSFCLDNKKILATVTDNGSNFVKCFKEYGIMLIETSHDSNTDHDETNEEIEEKSSKFVSVADSFESESLSSEFSRFLPQHL</sequence>
<dbReference type="OrthoDB" id="8912104at2759"/>
<evidence type="ECO:0000313" key="1">
    <source>
        <dbReference type="EMBL" id="KAF2900608.1"/>
    </source>
</evidence>
<accession>A0A8K0D712</accession>
<gene>
    <name evidence="1" type="ORF">ILUMI_05577</name>
</gene>
<evidence type="ECO:0000313" key="2">
    <source>
        <dbReference type="Proteomes" id="UP000801492"/>
    </source>
</evidence>
<evidence type="ECO:0008006" key="3">
    <source>
        <dbReference type="Google" id="ProtNLM"/>
    </source>
</evidence>
<dbReference type="AlphaFoldDB" id="A0A8K0D712"/>
<name>A0A8K0D712_IGNLU</name>
<dbReference type="PANTHER" id="PTHR47501">
    <property type="entry name" value="TRANSPOSASE-RELATED"/>
    <property type="match status" value="1"/>
</dbReference>